<evidence type="ECO:0000313" key="1">
    <source>
        <dbReference type="EMBL" id="OPX50899.1"/>
    </source>
</evidence>
<comment type="caution">
    <text evidence="1">The sequence shown here is derived from an EMBL/GenBank/DDBJ whole genome shotgun (WGS) entry which is preliminary data.</text>
</comment>
<reference evidence="1 2" key="1">
    <citation type="submission" date="2016-02" db="EMBL/GenBank/DDBJ databases">
        <title>Genome sequence of Clostridium thermobutyricum DSM 4928.</title>
        <authorList>
            <person name="Poehlein A."/>
            <person name="Daniel R."/>
        </authorList>
    </citation>
    <scope>NUCLEOTIDE SEQUENCE [LARGE SCALE GENOMIC DNA]</scope>
    <source>
        <strain evidence="1 2">DSM 4928</strain>
    </source>
</reference>
<protein>
    <submittedName>
        <fullName evidence="1">Uncharacterized protein</fullName>
    </submittedName>
</protein>
<evidence type="ECO:0000313" key="2">
    <source>
        <dbReference type="Proteomes" id="UP000191448"/>
    </source>
</evidence>
<proteinExistence type="predicted"/>
<sequence length="33" mass="3974">MSLKLFEKYIKICKELNKKPTLKGANEFKNIFR</sequence>
<gene>
    <name evidence="1" type="ORF">CLTHE_02000</name>
</gene>
<name>A0A1V4SZ47_9CLOT</name>
<dbReference type="AlphaFoldDB" id="A0A1V4SZ47"/>
<dbReference type="EMBL" id="LTAY01000010">
    <property type="protein sequence ID" value="OPX50899.1"/>
    <property type="molecule type" value="Genomic_DNA"/>
</dbReference>
<accession>A0A1V4SZ47</accession>
<dbReference type="Proteomes" id="UP000191448">
    <property type="component" value="Unassembled WGS sequence"/>
</dbReference>
<organism evidence="1 2">
    <name type="scientific">Clostridium thermobutyricum DSM 4928</name>
    <dbReference type="NCBI Taxonomy" id="1121339"/>
    <lineage>
        <taxon>Bacteria</taxon>
        <taxon>Bacillati</taxon>
        <taxon>Bacillota</taxon>
        <taxon>Clostridia</taxon>
        <taxon>Eubacteriales</taxon>
        <taxon>Clostridiaceae</taxon>
        <taxon>Clostridium</taxon>
    </lineage>
</organism>